<dbReference type="AlphaFoldDB" id="A0A5N7D5S9"/>
<protein>
    <submittedName>
        <fullName evidence="2">Peptidase of plants and bacteria-domain-containing protein</fullName>
    </submittedName>
</protein>
<dbReference type="Pfam" id="PF04450">
    <property type="entry name" value="BSP"/>
    <property type="match status" value="1"/>
</dbReference>
<dbReference type="EMBL" id="ML736796">
    <property type="protein sequence ID" value="KAE8401762.1"/>
    <property type="molecule type" value="Genomic_DNA"/>
</dbReference>
<organism evidence="2 3">
    <name type="scientific">Aspergillus pseudonomiae</name>
    <dbReference type="NCBI Taxonomy" id="1506151"/>
    <lineage>
        <taxon>Eukaryota</taxon>
        <taxon>Fungi</taxon>
        <taxon>Dikarya</taxon>
        <taxon>Ascomycota</taxon>
        <taxon>Pezizomycotina</taxon>
        <taxon>Eurotiomycetes</taxon>
        <taxon>Eurotiomycetidae</taxon>
        <taxon>Eurotiales</taxon>
        <taxon>Aspergillaceae</taxon>
        <taxon>Aspergillus</taxon>
        <taxon>Aspergillus subgen. Circumdati</taxon>
    </lineage>
</organism>
<reference evidence="2 3" key="1">
    <citation type="submission" date="2019-04" db="EMBL/GenBank/DDBJ databases">
        <authorList>
            <consortium name="DOE Joint Genome Institute"/>
            <person name="Mondo S."/>
            <person name="Kjaerbolling I."/>
            <person name="Vesth T."/>
            <person name="Frisvad J.C."/>
            <person name="Nybo J.L."/>
            <person name="Theobald S."/>
            <person name="Kildgaard S."/>
            <person name="Isbrandt T."/>
            <person name="Kuo A."/>
            <person name="Sato A."/>
            <person name="Lyhne E.K."/>
            <person name="Kogle M.E."/>
            <person name="Wiebenga A."/>
            <person name="Kun R.S."/>
            <person name="Lubbers R.J."/>
            <person name="Makela M.R."/>
            <person name="Barry K."/>
            <person name="Chovatia M."/>
            <person name="Clum A."/>
            <person name="Daum C."/>
            <person name="Haridas S."/>
            <person name="He G."/>
            <person name="LaButti K."/>
            <person name="Lipzen A."/>
            <person name="Riley R."/>
            <person name="Salamov A."/>
            <person name="Simmons B.A."/>
            <person name="Magnuson J.K."/>
            <person name="Henrissat B."/>
            <person name="Mortensen U.H."/>
            <person name="Larsen T.O."/>
            <person name="Devries R.P."/>
            <person name="Grigoriev I.V."/>
            <person name="Machida M."/>
            <person name="Baker S.E."/>
            <person name="Andersen M.R."/>
            <person name="Cantor M.N."/>
            <person name="Hua S.X."/>
        </authorList>
    </citation>
    <scope>NUCLEOTIDE SEQUENCE [LARGE SCALE GENOMIC DNA]</scope>
    <source>
        <strain evidence="2 3">CBS 119388</strain>
    </source>
</reference>
<dbReference type="Proteomes" id="UP000325579">
    <property type="component" value="Unassembled WGS sequence"/>
</dbReference>
<evidence type="ECO:0000313" key="2">
    <source>
        <dbReference type="EMBL" id="KAE8401762.1"/>
    </source>
</evidence>
<evidence type="ECO:0000256" key="1">
    <source>
        <dbReference type="SAM" id="MobiDB-lite"/>
    </source>
</evidence>
<keyword evidence="3" id="KW-1185">Reference proteome</keyword>
<feature type="region of interest" description="Disordered" evidence="1">
    <location>
        <begin position="1"/>
        <end position="43"/>
    </location>
</feature>
<proteinExistence type="predicted"/>
<dbReference type="PANTHER" id="PTHR33321">
    <property type="match status" value="1"/>
</dbReference>
<feature type="compositionally biased region" description="Basic residues" evidence="1">
    <location>
        <begin position="1"/>
        <end position="12"/>
    </location>
</feature>
<dbReference type="PANTHER" id="PTHR33321:SF12">
    <property type="entry name" value="PLANT BASIC SECRETORY PROTEIN (BSP) FAMILY PROTEIN"/>
    <property type="match status" value="1"/>
</dbReference>
<dbReference type="InterPro" id="IPR007541">
    <property type="entry name" value="Uncharacterised_BSP"/>
</dbReference>
<sequence>MRHVKKEPRQRWHTTALVDTRTHPTAISPADPSPNKQSTVPPRPKLRLQINDLRHPGSDAFLLLVPDVASTIDKALADIIENLYTPPGSQDEPHTVTTSKGPTPTFTPSIPPTRSVTFFLRDIGGVAYTTGMELDDDHKEIHVSLQYIHTAMKLRDPRAEIVGVLTHELVHCYQHTAPRQDNVSVPRPPGGLIEGIADFVRLKAGFVPPHWKRPTSAQERADKWDQGYQHTAFFLEWLEDVRIGKGAVGMLNDRLLRSGYIGESETLENGRPGFWKNLFGSGVDELWDDYGKYLDGHVQMITDRSGRDWEDEIVNPSE</sequence>
<feature type="region of interest" description="Disordered" evidence="1">
    <location>
        <begin position="84"/>
        <end position="110"/>
    </location>
</feature>
<name>A0A5N7D5S9_9EURO</name>
<evidence type="ECO:0000313" key="3">
    <source>
        <dbReference type="Proteomes" id="UP000325579"/>
    </source>
</evidence>
<dbReference type="OrthoDB" id="891726at2759"/>
<dbReference type="GeneID" id="43669731"/>
<gene>
    <name evidence="2" type="ORF">BDV37DRAFT_273350</name>
</gene>
<accession>A0A5N7D5S9</accession>
<dbReference type="RefSeq" id="XP_031939081.1">
    <property type="nucleotide sequence ID" value="XM_032085040.1"/>
</dbReference>